<evidence type="ECO:0000256" key="3">
    <source>
        <dbReference type="ARBA" id="ARBA00022741"/>
    </source>
</evidence>
<dbReference type="Gene3D" id="3.40.50.300">
    <property type="entry name" value="P-loop containing nucleotide triphosphate hydrolases"/>
    <property type="match status" value="1"/>
</dbReference>
<dbReference type="Pfam" id="PF00406">
    <property type="entry name" value="ADK"/>
    <property type="match status" value="1"/>
</dbReference>
<protein>
    <recommendedName>
        <fullName evidence="6">Adenylate kinase</fullName>
        <ecNumber evidence="6">2.7.4.3</ecNumber>
    </recommendedName>
</protein>
<name>A0A1G2IRN2_9BACT</name>
<evidence type="ECO:0000256" key="2">
    <source>
        <dbReference type="ARBA" id="ARBA00022727"/>
    </source>
</evidence>
<keyword evidence="3 6" id="KW-0547">Nucleotide-binding</keyword>
<dbReference type="GO" id="GO:0005737">
    <property type="term" value="C:cytoplasm"/>
    <property type="evidence" value="ECO:0007669"/>
    <property type="project" value="UniProtKB-SubCell"/>
</dbReference>
<proteinExistence type="inferred from homology"/>
<dbReference type="PRINTS" id="PR00094">
    <property type="entry name" value="ADENYLTKNASE"/>
</dbReference>
<gene>
    <name evidence="7" type="ORF">A3G45_01335</name>
</gene>
<evidence type="ECO:0000256" key="1">
    <source>
        <dbReference type="ARBA" id="ARBA00022679"/>
    </source>
</evidence>
<keyword evidence="1 5" id="KW-0808">Transferase</keyword>
<dbReference type="GO" id="GO:0005524">
    <property type="term" value="F:ATP binding"/>
    <property type="evidence" value="ECO:0007669"/>
    <property type="project" value="UniProtKB-KW"/>
</dbReference>
<accession>A0A1G2IRN2</accession>
<comment type="caution">
    <text evidence="7">The sequence shown here is derived from an EMBL/GenBank/DDBJ whole genome shotgun (WGS) entry which is preliminary data.</text>
</comment>
<sequence>MQKQVIIIFGPPGAGKGTQSELLSNKLGLFLFETSKILERQFREAENPKERFIEIDGKKFDVLEEKKLWEQGTLTSPPWVTYLVINEVKNLFNEGKNLVLAGSPRTIYEVERVMPVLENLYGKENIKIILLEIKPEETIFRNSRRKICELMRHSILSNSETENLTVCPLDGSKLVKRKNLDDSETIKIRIKEYAKRTHPMVEYFKKNNFEVKKINGEQSVADVHEDILVAIK</sequence>
<keyword evidence="4 5" id="KW-0418">Kinase</keyword>
<dbReference type="GO" id="GO:0004017">
    <property type="term" value="F:AMP kinase activity"/>
    <property type="evidence" value="ECO:0007669"/>
    <property type="project" value="UniProtKB-EC"/>
</dbReference>
<organism evidence="7 8">
    <name type="scientific">Candidatus Staskawiczbacteria bacterium RIFCSPLOWO2_12_FULL_37_15</name>
    <dbReference type="NCBI Taxonomy" id="1802218"/>
    <lineage>
        <taxon>Bacteria</taxon>
        <taxon>Candidatus Staskawicziibacteriota</taxon>
    </lineage>
</organism>
<dbReference type="PANTHER" id="PTHR23359">
    <property type="entry name" value="NUCLEOTIDE KINASE"/>
    <property type="match status" value="1"/>
</dbReference>
<reference evidence="7 8" key="1">
    <citation type="journal article" date="2016" name="Nat. Commun.">
        <title>Thousands of microbial genomes shed light on interconnected biogeochemical processes in an aquifer system.</title>
        <authorList>
            <person name="Anantharaman K."/>
            <person name="Brown C.T."/>
            <person name="Hug L.A."/>
            <person name="Sharon I."/>
            <person name="Castelle C.J."/>
            <person name="Probst A.J."/>
            <person name="Thomas B.C."/>
            <person name="Singh A."/>
            <person name="Wilkins M.J."/>
            <person name="Karaoz U."/>
            <person name="Brodie E.L."/>
            <person name="Williams K.H."/>
            <person name="Hubbard S.S."/>
            <person name="Banfield J.F."/>
        </authorList>
    </citation>
    <scope>NUCLEOTIDE SEQUENCE [LARGE SCALE GENOMIC DNA]</scope>
</reference>
<evidence type="ECO:0000313" key="8">
    <source>
        <dbReference type="Proteomes" id="UP000178632"/>
    </source>
</evidence>
<dbReference type="EC" id="2.7.4.3" evidence="6"/>
<dbReference type="InterPro" id="IPR000850">
    <property type="entry name" value="Adenylat/UMP-CMP_kin"/>
</dbReference>
<evidence type="ECO:0000313" key="7">
    <source>
        <dbReference type="EMBL" id="OGZ77445.1"/>
    </source>
</evidence>
<dbReference type="SUPFAM" id="SSF52540">
    <property type="entry name" value="P-loop containing nucleoside triphosphate hydrolases"/>
    <property type="match status" value="1"/>
</dbReference>
<evidence type="ECO:0000256" key="5">
    <source>
        <dbReference type="RuleBase" id="RU003330"/>
    </source>
</evidence>
<dbReference type="Proteomes" id="UP000178632">
    <property type="component" value="Unassembled WGS sequence"/>
</dbReference>
<dbReference type="InterPro" id="IPR027417">
    <property type="entry name" value="P-loop_NTPase"/>
</dbReference>
<dbReference type="AlphaFoldDB" id="A0A1G2IRN2"/>
<dbReference type="EMBL" id="MHPE01000009">
    <property type="protein sequence ID" value="OGZ77445.1"/>
    <property type="molecule type" value="Genomic_DNA"/>
</dbReference>
<comment type="catalytic activity">
    <reaction evidence="6">
        <text>AMP + ATP = 2 ADP</text>
        <dbReference type="Rhea" id="RHEA:12973"/>
        <dbReference type="ChEBI" id="CHEBI:30616"/>
        <dbReference type="ChEBI" id="CHEBI:456215"/>
        <dbReference type="ChEBI" id="CHEBI:456216"/>
        <dbReference type="EC" id="2.7.4.3"/>
    </reaction>
</comment>
<comment type="similarity">
    <text evidence="5">Belongs to the adenylate kinase family.</text>
</comment>
<comment type="subunit">
    <text evidence="6">Monomer.</text>
</comment>
<keyword evidence="6" id="KW-0067">ATP-binding</keyword>
<dbReference type="CDD" id="cd01428">
    <property type="entry name" value="ADK"/>
    <property type="match status" value="1"/>
</dbReference>
<comment type="subcellular location">
    <subcellularLocation>
        <location evidence="6">Cytoplasm</location>
    </subcellularLocation>
</comment>
<keyword evidence="2" id="KW-0545">Nucleotide biosynthesis</keyword>
<evidence type="ECO:0000256" key="6">
    <source>
        <dbReference type="RuleBase" id="RU003331"/>
    </source>
</evidence>
<evidence type="ECO:0000256" key="4">
    <source>
        <dbReference type="ARBA" id="ARBA00022777"/>
    </source>
</evidence>